<feature type="compositionally biased region" description="Acidic residues" evidence="1">
    <location>
        <begin position="282"/>
        <end position="291"/>
    </location>
</feature>
<protein>
    <submittedName>
        <fullName evidence="2">Uncharacterized protein</fullName>
    </submittedName>
</protein>
<feature type="compositionally biased region" description="Low complexity" evidence="1">
    <location>
        <begin position="129"/>
        <end position="161"/>
    </location>
</feature>
<sequence>MNRDINLIELSDLFNPEFLTGDEYQYIFIEIIKYLLFQRKQIDKPFNEIFKNTWITTPSQNNSNKPSFKTQKFIEAINTLFNSLEVVFTNNSNKLPLLISFNLGSSPLNPKEIYLFFYDQSISINNNNNYNSNNNNNNNNSSRSGSNGNTSTSSSGSSIGSPKRHNIAEISRQIMKRLIIDYSDKFIDDIQSGLKMYFSIYTSRSAQLISKNDNDEDEECYIPNQDFQLKLQKSTKVTIFNFTSHPYIFNFLDIQSTKIIIHNFNENNQNNNNSNNNTIDQEKEEEEEEGDNIWFQFSETFSGI</sequence>
<feature type="compositionally biased region" description="Low complexity" evidence="1">
    <location>
        <begin position="265"/>
        <end position="277"/>
    </location>
</feature>
<dbReference type="GO" id="GO:0007096">
    <property type="term" value="P:regulation of exit from mitosis"/>
    <property type="evidence" value="ECO:0007669"/>
    <property type="project" value="InterPro"/>
</dbReference>
<comment type="caution">
    <text evidence="2">The sequence shown here is derived from an EMBL/GenBank/DDBJ whole genome shotgun (WGS) entry which is preliminary data.</text>
</comment>
<dbReference type="InterPro" id="IPR009511">
    <property type="entry name" value="MAD1/Cdc20-bound-Mad2-bd"/>
</dbReference>
<dbReference type="OMA" id="RIMINII"/>
<accession>A0A152A7Y5</accession>
<feature type="region of interest" description="Disordered" evidence="1">
    <location>
        <begin position="265"/>
        <end position="291"/>
    </location>
</feature>
<dbReference type="InterPro" id="IPR053729">
    <property type="entry name" value="MAD2L1BP_domain_sf"/>
</dbReference>
<keyword evidence="3" id="KW-1185">Reference proteome</keyword>
<evidence type="ECO:0000313" key="2">
    <source>
        <dbReference type="EMBL" id="KYR02349.1"/>
    </source>
</evidence>
<dbReference type="PANTHER" id="PTHR15681:SF1">
    <property type="entry name" value="MAD2L1-BINDING PROTEIN"/>
    <property type="match status" value="1"/>
</dbReference>
<dbReference type="EMBL" id="LODT01000004">
    <property type="protein sequence ID" value="KYR02349.1"/>
    <property type="molecule type" value="Genomic_DNA"/>
</dbReference>
<evidence type="ECO:0000256" key="1">
    <source>
        <dbReference type="SAM" id="MobiDB-lite"/>
    </source>
</evidence>
<name>A0A152A7Y5_TIELA</name>
<evidence type="ECO:0000313" key="3">
    <source>
        <dbReference type="Proteomes" id="UP000076078"/>
    </source>
</evidence>
<gene>
    <name evidence="2" type="ORF">DLAC_01179</name>
</gene>
<dbReference type="Proteomes" id="UP000076078">
    <property type="component" value="Unassembled WGS sequence"/>
</dbReference>
<dbReference type="InParanoid" id="A0A152A7Y5"/>
<reference evidence="2 3" key="1">
    <citation type="submission" date="2015-12" db="EMBL/GenBank/DDBJ databases">
        <title>Dictyostelia acquired genes for synthesis and detection of signals that induce cell-type specialization by lateral gene transfer from prokaryotes.</title>
        <authorList>
            <person name="Gloeckner G."/>
            <person name="Schaap P."/>
        </authorList>
    </citation>
    <scope>NUCLEOTIDE SEQUENCE [LARGE SCALE GENOMIC DNA]</scope>
    <source>
        <strain evidence="2 3">TK</strain>
    </source>
</reference>
<dbReference type="GO" id="GO:0005634">
    <property type="term" value="C:nucleus"/>
    <property type="evidence" value="ECO:0007669"/>
    <property type="project" value="InterPro"/>
</dbReference>
<proteinExistence type="predicted"/>
<dbReference type="Gene3D" id="3.30.900.20">
    <property type="match status" value="1"/>
</dbReference>
<dbReference type="AlphaFoldDB" id="A0A152A7Y5"/>
<organism evidence="2 3">
    <name type="scientific">Tieghemostelium lacteum</name>
    <name type="common">Slime mold</name>
    <name type="synonym">Dictyostelium lacteum</name>
    <dbReference type="NCBI Taxonomy" id="361077"/>
    <lineage>
        <taxon>Eukaryota</taxon>
        <taxon>Amoebozoa</taxon>
        <taxon>Evosea</taxon>
        <taxon>Eumycetozoa</taxon>
        <taxon>Dictyostelia</taxon>
        <taxon>Dictyosteliales</taxon>
        <taxon>Raperosteliaceae</taxon>
        <taxon>Tieghemostelium</taxon>
    </lineage>
</organism>
<dbReference type="FunCoup" id="A0A152A7Y5">
    <property type="interactions" value="609"/>
</dbReference>
<feature type="region of interest" description="Disordered" evidence="1">
    <location>
        <begin position="129"/>
        <end position="163"/>
    </location>
</feature>
<dbReference type="OrthoDB" id="6334764at2759"/>
<dbReference type="PANTHER" id="PTHR15681">
    <property type="entry name" value="MAD2L1-BINDING PROTEIN"/>
    <property type="match status" value="1"/>
</dbReference>